<keyword evidence="9" id="KW-1185">Reference proteome</keyword>
<dbReference type="InterPro" id="IPR013718">
    <property type="entry name" value="COQ9_C"/>
</dbReference>
<evidence type="ECO:0000313" key="9">
    <source>
        <dbReference type="Proteomes" id="UP000266649"/>
    </source>
</evidence>
<organism evidence="8 9">
    <name type="scientific">Gemmobacter lutimaris</name>
    <dbReference type="NCBI Taxonomy" id="2306023"/>
    <lineage>
        <taxon>Bacteria</taxon>
        <taxon>Pseudomonadati</taxon>
        <taxon>Pseudomonadota</taxon>
        <taxon>Alphaproteobacteria</taxon>
        <taxon>Rhodobacterales</taxon>
        <taxon>Paracoccaceae</taxon>
        <taxon>Gemmobacter</taxon>
    </lineage>
</organism>
<dbReference type="Gene3D" id="1.10.357.10">
    <property type="entry name" value="Tetracycline Repressor, domain 2"/>
    <property type="match status" value="1"/>
</dbReference>
<evidence type="ECO:0000256" key="1">
    <source>
        <dbReference type="ARBA" id="ARBA00004749"/>
    </source>
</evidence>
<keyword evidence="3" id="KW-0831">Ubiquinone biosynthesis</keyword>
<comment type="similarity">
    <text evidence="2">Belongs to the COQ9 family.</text>
</comment>
<comment type="pathway">
    <text evidence="1">Cofactor biosynthesis; ubiquinone biosynthesis.</text>
</comment>
<comment type="caution">
    <text evidence="8">The sequence shown here is derived from an EMBL/GenBank/DDBJ whole genome shotgun (WGS) entry which is preliminary data.</text>
</comment>
<dbReference type="Pfam" id="PF08511">
    <property type="entry name" value="COQ9"/>
    <property type="match status" value="1"/>
</dbReference>
<dbReference type="AlphaFoldDB" id="A0A398BXD1"/>
<keyword evidence="4" id="KW-0809">Transit peptide</keyword>
<name>A0A398BXD1_9RHOB</name>
<dbReference type="GO" id="GO:0006744">
    <property type="term" value="P:ubiquinone biosynthetic process"/>
    <property type="evidence" value="ECO:0007669"/>
    <property type="project" value="UniProtKB-KW"/>
</dbReference>
<dbReference type="OrthoDB" id="7201143at2"/>
<reference evidence="8 9" key="1">
    <citation type="submission" date="2018-09" db="EMBL/GenBank/DDBJ databases">
        <title>Gemmobacter lutimaris sp. nov., a marine bacterium isolated from tidal flat.</title>
        <authorList>
            <person name="Lee D.W."/>
            <person name="Yoo Y."/>
            <person name="Kim J.-J."/>
            <person name="Kim B.S."/>
        </authorList>
    </citation>
    <scope>NUCLEOTIDE SEQUENCE [LARGE SCALE GENOMIC DNA]</scope>
    <source>
        <strain evidence="8 9">YJ-T1-11</strain>
    </source>
</reference>
<evidence type="ECO:0000256" key="5">
    <source>
        <dbReference type="ARBA" id="ARBA00023121"/>
    </source>
</evidence>
<evidence type="ECO:0000313" key="8">
    <source>
        <dbReference type="EMBL" id="RID93078.1"/>
    </source>
</evidence>
<dbReference type="RefSeq" id="WP_119133728.1">
    <property type="nucleotide sequence ID" value="NZ_QXXQ01000002.1"/>
</dbReference>
<accession>A0A398BXD1</accession>
<evidence type="ECO:0000259" key="7">
    <source>
        <dbReference type="Pfam" id="PF08511"/>
    </source>
</evidence>
<dbReference type="PANTHER" id="PTHR21427">
    <property type="entry name" value="UBIQUINONE BIOSYNTHESIS PROTEIN COQ9, MITOCHONDRIAL"/>
    <property type="match status" value="1"/>
</dbReference>
<dbReference type="EMBL" id="QXXQ01000002">
    <property type="protein sequence ID" value="RID93078.1"/>
    <property type="molecule type" value="Genomic_DNA"/>
</dbReference>
<feature type="domain" description="COQ9 C-terminal" evidence="7">
    <location>
        <begin position="118"/>
        <end position="188"/>
    </location>
</feature>
<evidence type="ECO:0000256" key="6">
    <source>
        <dbReference type="ARBA" id="ARBA00058104"/>
    </source>
</evidence>
<dbReference type="GO" id="GO:0008289">
    <property type="term" value="F:lipid binding"/>
    <property type="evidence" value="ECO:0007669"/>
    <property type="project" value="UniProtKB-KW"/>
</dbReference>
<gene>
    <name evidence="8" type="ORF">D2N39_05345</name>
</gene>
<dbReference type="PANTHER" id="PTHR21427:SF19">
    <property type="entry name" value="UBIQUINONE BIOSYNTHESIS PROTEIN COQ9, MITOCHONDRIAL"/>
    <property type="match status" value="1"/>
</dbReference>
<protein>
    <submittedName>
        <fullName evidence="8">COQ9 family protein</fullName>
    </submittedName>
</protein>
<sequence>MTEENPLNAAREAVIGAALAHVPFDGWSETTLKAALADSGVEPALGAALFPRGALDLALAYHRQGDTRMMEALAATDLDALRIRDRIASAVMTRLDLVEDKELVRRGSTFFALPQNATEGARAIWGTADAIWTALGDTSDDVNWYSKRATLSAVYSATVLYWLGDDSPDHEATRDFLDRRIGDVMQFEKMKAAVRSNLLGKALLAGPMKLMGQIRAPRAPADLPGSLKDRT</sequence>
<evidence type="ECO:0000256" key="2">
    <source>
        <dbReference type="ARBA" id="ARBA00010766"/>
    </source>
</evidence>
<keyword evidence="5" id="KW-0446">Lipid-binding</keyword>
<dbReference type="NCBIfam" id="TIGR02396">
    <property type="entry name" value="diverge_rpsU"/>
    <property type="match status" value="1"/>
</dbReference>
<dbReference type="InterPro" id="IPR012762">
    <property type="entry name" value="Ubiq_biosynth_COQ9"/>
</dbReference>
<evidence type="ECO:0000256" key="4">
    <source>
        <dbReference type="ARBA" id="ARBA00022946"/>
    </source>
</evidence>
<comment type="function">
    <text evidence="6">Membrane-associated protein that warps the membrane surface to access and bind aromatic isoprenes with high specificity, including ubiquinone (CoQ) isoprene intermediates and presents them directly to COQ7, therefore facilitating the COQ7-mediated hydroxylase step. Participates in the biosynthesis of coenzyme Q, also named ubiquinone, an essential lipid-soluble electron transporter for aerobic cellular respiration.</text>
</comment>
<proteinExistence type="inferred from homology"/>
<evidence type="ECO:0000256" key="3">
    <source>
        <dbReference type="ARBA" id="ARBA00022688"/>
    </source>
</evidence>
<dbReference type="Proteomes" id="UP000266649">
    <property type="component" value="Unassembled WGS sequence"/>
</dbReference>